<dbReference type="InterPro" id="IPR029044">
    <property type="entry name" value="Nucleotide-diphossugar_trans"/>
</dbReference>
<dbReference type="EMBL" id="JAAVJI010000004">
    <property type="protein sequence ID" value="NJP00964.1"/>
    <property type="molecule type" value="Genomic_DNA"/>
</dbReference>
<evidence type="ECO:0000313" key="2">
    <source>
        <dbReference type="EMBL" id="NJP00964.1"/>
    </source>
</evidence>
<feature type="domain" description="Dermonecrotic toxin N-terminal" evidence="1">
    <location>
        <begin position="22"/>
        <end position="280"/>
    </location>
</feature>
<name>A0ABX0YFI9_9PSED</name>
<dbReference type="InterPro" id="IPR046673">
    <property type="entry name" value="ToxA_N"/>
</dbReference>
<sequence>MPALQTPDMNELLDLSHRWFIDYPDLSRAAETEAGRLLRLHQLPALDVHKVYWHRFDNAQSSHLSFSGWAHNGPPVESLTLPQLILRRFAASDQDSLDDLNVMSGFYSVGPQEDRYDHGHEVWLLPSRVSQDFWHANFADQYQRQLSHFWATRLHDFVILGRASALVAIGNARRLGLIGEGEQATLLNAFANGLGSEYTLSTLGQQRHPAPGIHLHRLGILDAKARDVLWVQTPNGQHFLYLPNDGRCLYAFDTAGALEQWMAYQASTVEGQSRLLSHFDPSDPRAKDAVLALGAGRLSPGWLRGDVLPAHLDPFAWLGEQAALEMHQHADVALTTNDRLRKDLAIAFLSTLARLGANLAPVGWPIALGTVISATVAMGLDIDKAVHARSAAERDAAIGAAVSEGLTALFTLPFLASGEVTDWPWEIQEEKAAEALPTPPSLPASPVSATPLNSIGMVEQLDWEGVFAVEEAQRGQAPTKILNCGLTPTRRFERLPAMVSRPARQVFGSAEGALAYAQANIDGPFHLFRIQAQGLRVASLRANLRLNRANTLASLGQLDRPIASEELQTLAEGAWLEHECHVAMDGLTPARLRLLSPISSQAPDLPTSRVLRGVQQQPMSAGVLTSCLIEVEDSLRVVRFDPFSDSWRTLGGTAFRYNAGTRKFDLFDPAAAAEPQARDIEAATAELGIPATYPWEIPPIPTEGKLPIPRVVHSVWLGGRLPRRLADNLIQSAIRAGRGRQPFEYRLYVHINDPVDHSLTLADLASAPSNFKVQSLDATDFWPAFQQSPYYEQFLAATEGSGINYASATDVLRYRLLNHYGGVYMDVDDMIYDSTLSNDGFSDQDWTIAPGRLMLNDLVSEPRLGLLCGFNNSNFASLAQNPLLDAISEESYTRFLANQDLYFQRPYQGSDSKEAVLAYARRINHVTGPGVFNDVMTARLPDVRQFRAIARITTELYIPPRYRFSLHREMRRSTPYYCPLAWRIKIGSTASWLHTR</sequence>
<dbReference type="InterPro" id="IPR007577">
    <property type="entry name" value="GlycoTrfase_DXD_sugar-bd_CS"/>
</dbReference>
<comment type="caution">
    <text evidence="2">The sequence shown here is derived from an EMBL/GenBank/DDBJ whole genome shotgun (WGS) entry which is preliminary data.</text>
</comment>
<dbReference type="Proteomes" id="UP000746535">
    <property type="component" value="Unassembled WGS sequence"/>
</dbReference>
<dbReference type="SUPFAM" id="SSF53448">
    <property type="entry name" value="Nucleotide-diphospho-sugar transferases"/>
    <property type="match status" value="1"/>
</dbReference>
<proteinExistence type="predicted"/>
<keyword evidence="3" id="KW-1185">Reference proteome</keyword>
<evidence type="ECO:0000259" key="1">
    <source>
        <dbReference type="Pfam" id="PF20178"/>
    </source>
</evidence>
<reference evidence="2 3" key="1">
    <citation type="submission" date="2020-03" db="EMBL/GenBank/DDBJ databases">
        <authorList>
            <person name="Wang L."/>
            <person name="He N."/>
            <person name="Li Y."/>
            <person name="Fang Y."/>
            <person name="Zhang F."/>
        </authorList>
    </citation>
    <scope>NUCLEOTIDE SEQUENCE [LARGE SCALE GENOMIC DNA]</scope>
    <source>
        <strain evidence="3">hsmgli-8</strain>
    </source>
</reference>
<dbReference type="Pfam" id="PF04488">
    <property type="entry name" value="Gly_transf_sug"/>
    <property type="match status" value="1"/>
</dbReference>
<dbReference type="Gene3D" id="3.90.550.20">
    <property type="match status" value="1"/>
</dbReference>
<dbReference type="Pfam" id="PF20178">
    <property type="entry name" value="ToxA_N"/>
    <property type="match status" value="1"/>
</dbReference>
<protein>
    <recommendedName>
        <fullName evidence="1">Dermonecrotic toxin N-terminal domain-containing protein</fullName>
    </recommendedName>
</protein>
<organism evidence="2 3">
    <name type="scientific">Pseudomonas quercus</name>
    <dbReference type="NCBI Taxonomy" id="2722792"/>
    <lineage>
        <taxon>Bacteria</taxon>
        <taxon>Pseudomonadati</taxon>
        <taxon>Pseudomonadota</taxon>
        <taxon>Gammaproteobacteria</taxon>
        <taxon>Pseudomonadales</taxon>
        <taxon>Pseudomonadaceae</taxon>
        <taxon>Pseudomonas</taxon>
    </lineage>
</organism>
<accession>A0ABX0YFI9</accession>
<dbReference type="RefSeq" id="WP_168083539.1">
    <property type="nucleotide sequence ID" value="NZ_JAAVJI010000004.1"/>
</dbReference>
<gene>
    <name evidence="2" type="ORF">HBH25_08815</name>
</gene>
<evidence type="ECO:0000313" key="3">
    <source>
        <dbReference type="Proteomes" id="UP000746535"/>
    </source>
</evidence>